<evidence type="ECO:0000256" key="9">
    <source>
        <dbReference type="ARBA" id="ARBA00023136"/>
    </source>
</evidence>
<dbReference type="SMART" id="SM00184">
    <property type="entry name" value="RING"/>
    <property type="match status" value="1"/>
</dbReference>
<feature type="signal peptide" evidence="13">
    <location>
        <begin position="1"/>
        <end position="20"/>
    </location>
</feature>
<dbReference type="SUPFAM" id="SSF57850">
    <property type="entry name" value="RING/U-box"/>
    <property type="match status" value="1"/>
</dbReference>
<dbReference type="Gene3D" id="3.30.40.10">
    <property type="entry name" value="Zinc/RING finger domain, C3HC4 (zinc finger)"/>
    <property type="match status" value="1"/>
</dbReference>
<dbReference type="InterPro" id="IPR051653">
    <property type="entry name" value="E3_ligase_sorting_rcpt"/>
</dbReference>
<feature type="domain" description="RING-type" evidence="14">
    <location>
        <begin position="229"/>
        <end position="271"/>
    </location>
</feature>
<keyword evidence="9 12" id="KW-0472">Membrane</keyword>
<feature type="chain" id="PRO_5025567698" description="RING-type E3 ubiquitin transferase" evidence="13">
    <location>
        <begin position="21"/>
        <end position="432"/>
    </location>
</feature>
<evidence type="ECO:0000256" key="13">
    <source>
        <dbReference type="SAM" id="SignalP"/>
    </source>
</evidence>
<dbReference type="SUPFAM" id="SSF52025">
    <property type="entry name" value="PA domain"/>
    <property type="match status" value="1"/>
</dbReference>
<comment type="catalytic activity">
    <reaction evidence="1">
        <text>S-ubiquitinyl-[E2 ubiquitin-conjugating enzyme]-L-cysteine + [acceptor protein]-L-lysine = [E2 ubiquitin-conjugating enzyme]-L-cysteine + N(6)-ubiquitinyl-[acceptor protein]-L-lysine.</text>
        <dbReference type="EC" id="2.3.2.27"/>
    </reaction>
</comment>
<dbReference type="Pfam" id="PF02225">
    <property type="entry name" value="PA"/>
    <property type="match status" value="1"/>
</dbReference>
<keyword evidence="4 12" id="KW-0812">Transmembrane</keyword>
<evidence type="ECO:0000256" key="11">
    <source>
        <dbReference type="SAM" id="MobiDB-lite"/>
    </source>
</evidence>
<dbReference type="InterPro" id="IPR046450">
    <property type="entry name" value="PA_dom_sf"/>
</dbReference>
<dbReference type="Pfam" id="PF13639">
    <property type="entry name" value="zf-RING_2"/>
    <property type="match status" value="1"/>
</dbReference>
<dbReference type="AlphaFoldDB" id="A0A6A4VM16"/>
<evidence type="ECO:0000256" key="8">
    <source>
        <dbReference type="ARBA" id="ARBA00022989"/>
    </source>
</evidence>
<dbReference type="PROSITE" id="PS50089">
    <property type="entry name" value="ZF_RING_2"/>
    <property type="match status" value="1"/>
</dbReference>
<evidence type="ECO:0000256" key="5">
    <source>
        <dbReference type="ARBA" id="ARBA00022723"/>
    </source>
</evidence>
<evidence type="ECO:0000259" key="14">
    <source>
        <dbReference type="PROSITE" id="PS50089"/>
    </source>
</evidence>
<feature type="transmembrane region" description="Helical" evidence="12">
    <location>
        <begin position="162"/>
        <end position="189"/>
    </location>
</feature>
<dbReference type="OrthoDB" id="8062037at2759"/>
<comment type="caution">
    <text evidence="15">The sequence shown here is derived from an EMBL/GenBank/DDBJ whole genome shotgun (WGS) entry which is preliminary data.</text>
</comment>
<dbReference type="EMBL" id="VIIS01001636">
    <property type="protein sequence ID" value="KAF0295155.1"/>
    <property type="molecule type" value="Genomic_DNA"/>
</dbReference>
<keyword evidence="7" id="KW-0862">Zinc</keyword>
<evidence type="ECO:0000256" key="10">
    <source>
        <dbReference type="PROSITE-ProRule" id="PRU00175"/>
    </source>
</evidence>
<keyword evidence="16" id="KW-1185">Reference proteome</keyword>
<name>A0A6A4VM16_AMPAM</name>
<feature type="region of interest" description="Disordered" evidence="11">
    <location>
        <begin position="302"/>
        <end position="340"/>
    </location>
</feature>
<dbReference type="CDD" id="cd16665">
    <property type="entry name" value="RING-H2_RNF13-like"/>
    <property type="match status" value="1"/>
</dbReference>
<comment type="subcellular location">
    <subcellularLocation>
        <location evidence="2">Membrane</location>
        <topology evidence="2">Single-pass membrane protein</topology>
    </subcellularLocation>
</comment>
<proteinExistence type="predicted"/>
<gene>
    <name evidence="15" type="primary">RNF13_0</name>
    <name evidence="15" type="ORF">FJT64_007288</name>
</gene>
<dbReference type="InterPro" id="IPR003137">
    <property type="entry name" value="PA_domain"/>
</dbReference>
<dbReference type="GO" id="GO:0061630">
    <property type="term" value="F:ubiquitin protein ligase activity"/>
    <property type="evidence" value="ECO:0007669"/>
    <property type="project" value="UniProtKB-EC"/>
</dbReference>
<dbReference type="PANTHER" id="PTHR47168">
    <property type="entry name" value="RING ZINC FINGER DOMAIN SUPERFAMILY PROTEIN-RELATED"/>
    <property type="match status" value="1"/>
</dbReference>
<evidence type="ECO:0000256" key="12">
    <source>
        <dbReference type="SAM" id="Phobius"/>
    </source>
</evidence>
<evidence type="ECO:0000313" key="15">
    <source>
        <dbReference type="EMBL" id="KAF0295155.1"/>
    </source>
</evidence>
<reference evidence="15 16" key="1">
    <citation type="submission" date="2019-07" db="EMBL/GenBank/DDBJ databases">
        <title>Draft genome assembly of a fouling barnacle, Amphibalanus amphitrite (Darwin, 1854): The first reference genome for Thecostraca.</title>
        <authorList>
            <person name="Kim W."/>
        </authorList>
    </citation>
    <scope>NUCLEOTIDE SEQUENCE [LARGE SCALE GENOMIC DNA]</scope>
    <source>
        <strain evidence="15">SNU_AA5</strain>
        <tissue evidence="15">Soma without cirri and trophi</tissue>
    </source>
</reference>
<evidence type="ECO:0000256" key="1">
    <source>
        <dbReference type="ARBA" id="ARBA00000900"/>
    </source>
</evidence>
<organism evidence="15 16">
    <name type="scientific">Amphibalanus amphitrite</name>
    <name type="common">Striped barnacle</name>
    <name type="synonym">Balanus amphitrite</name>
    <dbReference type="NCBI Taxonomy" id="1232801"/>
    <lineage>
        <taxon>Eukaryota</taxon>
        <taxon>Metazoa</taxon>
        <taxon>Ecdysozoa</taxon>
        <taxon>Arthropoda</taxon>
        <taxon>Crustacea</taxon>
        <taxon>Multicrustacea</taxon>
        <taxon>Cirripedia</taxon>
        <taxon>Thoracica</taxon>
        <taxon>Thoracicalcarea</taxon>
        <taxon>Balanomorpha</taxon>
        <taxon>Balanoidea</taxon>
        <taxon>Balanidae</taxon>
        <taxon>Amphibalaninae</taxon>
        <taxon>Amphibalanus</taxon>
    </lineage>
</organism>
<evidence type="ECO:0000256" key="6">
    <source>
        <dbReference type="ARBA" id="ARBA00022771"/>
    </source>
</evidence>
<evidence type="ECO:0000256" key="3">
    <source>
        <dbReference type="ARBA" id="ARBA00012483"/>
    </source>
</evidence>
<sequence>MRPPLLLLAVVAALCPPSAATILVIEQRADAAEYQIEDSPSEFGPRVAMTGIRGCLVLSEPPDGCGPVAPPPSTAARHHWILLMTDGNCPSGQKVLGAQRAGYVAALVFNTTGDGLSPMESDEDVKIPSFYIGLSNGIMLRTNFLYGTGYAIYISGYFPYTFLAFIIPAMLLIVLCLMVLSSIMLYRCISEYRRTARRLLPKRMLAQIPTRRFAAATVSGGGPGGQETCAICLEDYLEGDQLRVLPCKHAFHCHCVDPWLLRSRRVCPVCKRRLVSATLAVLVSESEDDQLLPVYRSQRPPARRSYGATLTTRWRREPERAASAAGTCGTPAPDPEAPGDVIRTADDVRLVDDAAPIATSGERGTAWATVAPRTGAVPKHRPGQPVRPQAEPTEAGAVATGPGASAARPVPEPGRRAESERPAAPGSDSDPV</sequence>
<keyword evidence="6 10" id="KW-0863">Zinc-finger</keyword>
<keyword evidence="13" id="KW-0732">Signal</keyword>
<evidence type="ECO:0000256" key="4">
    <source>
        <dbReference type="ARBA" id="ARBA00022692"/>
    </source>
</evidence>
<dbReference type="Gene3D" id="3.50.30.30">
    <property type="match status" value="1"/>
</dbReference>
<dbReference type="GO" id="GO:0016020">
    <property type="term" value="C:membrane"/>
    <property type="evidence" value="ECO:0007669"/>
    <property type="project" value="UniProtKB-SubCell"/>
</dbReference>
<dbReference type="FunFam" id="3.30.40.10:FF:000388">
    <property type="entry name" value="Putative RING zinc finger domain superfamily protein"/>
    <property type="match status" value="1"/>
</dbReference>
<dbReference type="EC" id="2.3.2.27" evidence="3"/>
<keyword evidence="8 12" id="KW-1133">Transmembrane helix</keyword>
<keyword evidence="5" id="KW-0479">Metal-binding</keyword>
<dbReference type="InterPro" id="IPR013083">
    <property type="entry name" value="Znf_RING/FYVE/PHD"/>
</dbReference>
<evidence type="ECO:0000256" key="7">
    <source>
        <dbReference type="ARBA" id="ARBA00022833"/>
    </source>
</evidence>
<evidence type="ECO:0000313" key="16">
    <source>
        <dbReference type="Proteomes" id="UP000440578"/>
    </source>
</evidence>
<dbReference type="PANTHER" id="PTHR47168:SF1">
    <property type="entry name" value="OS02G0798600 PROTEIN"/>
    <property type="match status" value="1"/>
</dbReference>
<feature type="region of interest" description="Disordered" evidence="11">
    <location>
        <begin position="355"/>
        <end position="432"/>
    </location>
</feature>
<accession>A0A6A4VM16</accession>
<dbReference type="GO" id="GO:0008270">
    <property type="term" value="F:zinc ion binding"/>
    <property type="evidence" value="ECO:0007669"/>
    <property type="project" value="UniProtKB-KW"/>
</dbReference>
<evidence type="ECO:0000256" key="2">
    <source>
        <dbReference type="ARBA" id="ARBA00004167"/>
    </source>
</evidence>
<dbReference type="InterPro" id="IPR001841">
    <property type="entry name" value="Znf_RING"/>
</dbReference>
<dbReference type="Proteomes" id="UP000440578">
    <property type="component" value="Unassembled WGS sequence"/>
</dbReference>
<protein>
    <recommendedName>
        <fullName evidence="3">RING-type E3 ubiquitin transferase</fullName>
        <ecNumber evidence="3">2.3.2.27</ecNumber>
    </recommendedName>
</protein>